<evidence type="ECO:0000256" key="1">
    <source>
        <dbReference type="SAM" id="Phobius"/>
    </source>
</evidence>
<feature type="transmembrane region" description="Helical" evidence="1">
    <location>
        <begin position="12"/>
        <end position="35"/>
    </location>
</feature>
<dbReference type="EMBL" id="AP014960">
    <property type="protein sequence ID" value="BAS88069.1"/>
    <property type="molecule type" value="Genomic_DNA"/>
</dbReference>
<dbReference type="InParanoid" id="A0A0P0W7B0"/>
<name>A0A0P0W7B0_ORYSJ</name>
<reference evidence="2 3" key="3">
    <citation type="journal article" date="2013" name="Rice">
        <title>Improvement of the Oryza sativa Nipponbare reference genome using next generation sequence and optical map data.</title>
        <authorList>
            <person name="Kawahara Y."/>
            <person name="de la Bastide M."/>
            <person name="Hamilton J.P."/>
            <person name="Kanamori H."/>
            <person name="McCombie W.R."/>
            <person name="Ouyang S."/>
            <person name="Schwartz D.C."/>
            <person name="Tanaka T."/>
            <person name="Wu J."/>
            <person name="Zhou S."/>
            <person name="Childs K.L."/>
            <person name="Davidson R.M."/>
            <person name="Lin H."/>
            <person name="Quesada-Ocampo L."/>
            <person name="Vaillancourt B."/>
            <person name="Sakai H."/>
            <person name="Lee S.S."/>
            <person name="Kim J."/>
            <person name="Numa H."/>
            <person name="Itoh T."/>
            <person name="Buell C.R."/>
            <person name="Matsumoto T."/>
        </authorList>
    </citation>
    <scope>NUCLEOTIDE SEQUENCE [LARGE SCALE GENOMIC DNA]</scope>
    <source>
        <strain evidence="3">cv. Nipponbare</strain>
    </source>
</reference>
<dbReference type="AlphaFoldDB" id="A0A0P0W7B0"/>
<keyword evidence="1" id="KW-1133">Transmembrane helix</keyword>
<dbReference type="PaxDb" id="39947-A0A0P0W7B0"/>
<dbReference type="Proteomes" id="UP000059680">
    <property type="component" value="Chromosome 4"/>
</dbReference>
<protein>
    <submittedName>
        <fullName evidence="2">Os04g0201500 protein</fullName>
    </submittedName>
</protein>
<keyword evidence="3" id="KW-1185">Reference proteome</keyword>
<evidence type="ECO:0000313" key="2">
    <source>
        <dbReference type="EMBL" id="BAS88069.1"/>
    </source>
</evidence>
<accession>A0A0P0W7B0</accession>
<dbReference type="STRING" id="39947.A0A0P0W7B0"/>
<sequence length="43" mass="4844">MPFNKHEYHLLQVLLCVFIIVVGLCCAGVGTYSSLSKIIQNYK</sequence>
<reference evidence="3" key="1">
    <citation type="journal article" date="2005" name="Nature">
        <title>The map-based sequence of the rice genome.</title>
        <authorList>
            <consortium name="International rice genome sequencing project (IRGSP)"/>
            <person name="Matsumoto T."/>
            <person name="Wu J."/>
            <person name="Kanamori H."/>
            <person name="Katayose Y."/>
            <person name="Fujisawa M."/>
            <person name="Namiki N."/>
            <person name="Mizuno H."/>
            <person name="Yamamoto K."/>
            <person name="Antonio B.A."/>
            <person name="Baba T."/>
            <person name="Sakata K."/>
            <person name="Nagamura Y."/>
            <person name="Aoki H."/>
            <person name="Arikawa K."/>
            <person name="Arita K."/>
            <person name="Bito T."/>
            <person name="Chiden Y."/>
            <person name="Fujitsuka N."/>
            <person name="Fukunaka R."/>
            <person name="Hamada M."/>
            <person name="Harada C."/>
            <person name="Hayashi A."/>
            <person name="Hijishita S."/>
            <person name="Honda M."/>
            <person name="Hosokawa S."/>
            <person name="Ichikawa Y."/>
            <person name="Idonuma A."/>
            <person name="Iijima M."/>
            <person name="Ikeda M."/>
            <person name="Ikeno M."/>
            <person name="Ito K."/>
            <person name="Ito S."/>
            <person name="Ito T."/>
            <person name="Ito Y."/>
            <person name="Ito Y."/>
            <person name="Iwabuchi A."/>
            <person name="Kamiya K."/>
            <person name="Karasawa W."/>
            <person name="Kurita K."/>
            <person name="Katagiri S."/>
            <person name="Kikuta A."/>
            <person name="Kobayashi H."/>
            <person name="Kobayashi N."/>
            <person name="Machita K."/>
            <person name="Maehara T."/>
            <person name="Masukawa M."/>
            <person name="Mizubayashi T."/>
            <person name="Mukai Y."/>
            <person name="Nagasaki H."/>
            <person name="Nagata Y."/>
            <person name="Naito S."/>
            <person name="Nakashima M."/>
            <person name="Nakama Y."/>
            <person name="Nakamichi Y."/>
            <person name="Nakamura M."/>
            <person name="Meguro A."/>
            <person name="Negishi M."/>
            <person name="Ohta I."/>
            <person name="Ohta T."/>
            <person name="Okamoto M."/>
            <person name="Ono N."/>
            <person name="Saji S."/>
            <person name="Sakaguchi M."/>
            <person name="Sakai K."/>
            <person name="Shibata M."/>
            <person name="Shimokawa T."/>
            <person name="Song J."/>
            <person name="Takazaki Y."/>
            <person name="Terasawa K."/>
            <person name="Tsugane M."/>
            <person name="Tsuji K."/>
            <person name="Ueda S."/>
            <person name="Waki K."/>
            <person name="Yamagata H."/>
            <person name="Yamamoto M."/>
            <person name="Yamamoto S."/>
            <person name="Yamane H."/>
            <person name="Yoshiki S."/>
            <person name="Yoshihara R."/>
            <person name="Yukawa K."/>
            <person name="Zhong H."/>
            <person name="Yano M."/>
            <person name="Yuan Q."/>
            <person name="Ouyang S."/>
            <person name="Liu J."/>
            <person name="Jones K.M."/>
            <person name="Gansberger K."/>
            <person name="Moffat K."/>
            <person name="Hill J."/>
            <person name="Bera J."/>
            <person name="Fadrosh D."/>
            <person name="Jin S."/>
            <person name="Johri S."/>
            <person name="Kim M."/>
            <person name="Overton L."/>
            <person name="Reardon M."/>
            <person name="Tsitrin T."/>
            <person name="Vuong H."/>
            <person name="Weaver B."/>
            <person name="Ciecko A."/>
            <person name="Tallon L."/>
            <person name="Jackson J."/>
            <person name="Pai G."/>
            <person name="Aken S.V."/>
            <person name="Utterback T."/>
            <person name="Reidmuller S."/>
            <person name="Feldblyum T."/>
            <person name="Hsiao J."/>
            <person name="Zismann V."/>
            <person name="Iobst S."/>
            <person name="de Vazeille A.R."/>
            <person name="Buell C.R."/>
            <person name="Ying K."/>
            <person name="Li Y."/>
            <person name="Lu T."/>
            <person name="Huang Y."/>
            <person name="Zhao Q."/>
            <person name="Feng Q."/>
            <person name="Zhang L."/>
            <person name="Zhu J."/>
            <person name="Weng Q."/>
            <person name="Mu J."/>
            <person name="Lu Y."/>
            <person name="Fan D."/>
            <person name="Liu Y."/>
            <person name="Guan J."/>
            <person name="Zhang Y."/>
            <person name="Yu S."/>
            <person name="Liu X."/>
            <person name="Zhang Y."/>
            <person name="Hong G."/>
            <person name="Han B."/>
            <person name="Choisne N."/>
            <person name="Demange N."/>
            <person name="Orjeda G."/>
            <person name="Samain S."/>
            <person name="Cattolico L."/>
            <person name="Pelletier E."/>
            <person name="Couloux A."/>
            <person name="Segurens B."/>
            <person name="Wincker P."/>
            <person name="D'Hont A."/>
            <person name="Scarpelli C."/>
            <person name="Weissenbach J."/>
            <person name="Salanoubat M."/>
            <person name="Quetier F."/>
            <person name="Yu Y."/>
            <person name="Kim H.R."/>
            <person name="Rambo T."/>
            <person name="Currie J."/>
            <person name="Collura K."/>
            <person name="Luo M."/>
            <person name="Yang T."/>
            <person name="Ammiraju J.S.S."/>
            <person name="Engler F."/>
            <person name="Soderlund C."/>
            <person name="Wing R.A."/>
            <person name="Palmer L.E."/>
            <person name="de la Bastide M."/>
            <person name="Spiegel L."/>
            <person name="Nascimento L."/>
            <person name="Zutavern T."/>
            <person name="O'Shaughnessy A."/>
            <person name="Dike S."/>
            <person name="Dedhia N."/>
            <person name="Preston R."/>
            <person name="Balija V."/>
            <person name="McCombie W.R."/>
            <person name="Chow T."/>
            <person name="Chen H."/>
            <person name="Chung M."/>
            <person name="Chen C."/>
            <person name="Shaw J."/>
            <person name="Wu H."/>
            <person name="Hsiao K."/>
            <person name="Chao Y."/>
            <person name="Chu M."/>
            <person name="Cheng C."/>
            <person name="Hour A."/>
            <person name="Lee P."/>
            <person name="Lin S."/>
            <person name="Lin Y."/>
            <person name="Liou J."/>
            <person name="Liu S."/>
            <person name="Hsing Y."/>
            <person name="Raghuvanshi S."/>
            <person name="Mohanty A."/>
            <person name="Bharti A.K."/>
            <person name="Gaur A."/>
            <person name="Gupta V."/>
            <person name="Kumar D."/>
            <person name="Ravi V."/>
            <person name="Vij S."/>
            <person name="Kapur A."/>
            <person name="Khurana P."/>
            <person name="Khurana P."/>
            <person name="Khurana J.P."/>
            <person name="Tyagi A.K."/>
            <person name="Gaikwad K."/>
            <person name="Singh A."/>
            <person name="Dalal V."/>
            <person name="Srivastava S."/>
            <person name="Dixit A."/>
            <person name="Pal A.K."/>
            <person name="Ghazi I.A."/>
            <person name="Yadav M."/>
            <person name="Pandit A."/>
            <person name="Bhargava A."/>
            <person name="Sureshbabu K."/>
            <person name="Batra K."/>
            <person name="Sharma T.R."/>
            <person name="Mohapatra T."/>
            <person name="Singh N.K."/>
            <person name="Messing J."/>
            <person name="Nelson A.B."/>
            <person name="Fuks G."/>
            <person name="Kavchok S."/>
            <person name="Keizer G."/>
            <person name="Linton E."/>
            <person name="Llaca V."/>
            <person name="Song R."/>
            <person name="Tanyolac B."/>
            <person name="Young S."/>
            <person name="Ho-Il K."/>
            <person name="Hahn J.H."/>
            <person name="Sangsakoo G."/>
            <person name="Vanavichit A."/>
            <person name="de Mattos Luiz.A.T."/>
            <person name="Zimmer P.D."/>
            <person name="Malone G."/>
            <person name="Dellagostin O."/>
            <person name="de Oliveira A.C."/>
            <person name="Bevan M."/>
            <person name="Bancroft I."/>
            <person name="Minx P."/>
            <person name="Cordum H."/>
            <person name="Wilson R."/>
            <person name="Cheng Z."/>
            <person name="Jin W."/>
            <person name="Jiang J."/>
            <person name="Leong S.A."/>
            <person name="Iwama H."/>
            <person name="Gojobori T."/>
            <person name="Itoh T."/>
            <person name="Niimura Y."/>
            <person name="Fujii Y."/>
            <person name="Habara T."/>
            <person name="Sakai H."/>
            <person name="Sato Y."/>
            <person name="Wilson G."/>
            <person name="Kumar K."/>
            <person name="McCouch S."/>
            <person name="Juretic N."/>
            <person name="Hoen D."/>
            <person name="Wright S."/>
            <person name="Bruskiewich R."/>
            <person name="Bureau T."/>
            <person name="Miyao A."/>
            <person name="Hirochika H."/>
            <person name="Nishikawa T."/>
            <person name="Kadowaki K."/>
            <person name="Sugiura M."/>
            <person name="Burr B."/>
            <person name="Sasaki T."/>
        </authorList>
    </citation>
    <scope>NUCLEOTIDE SEQUENCE [LARGE SCALE GENOMIC DNA]</scope>
    <source>
        <strain evidence="3">cv. Nipponbare</strain>
    </source>
</reference>
<reference evidence="2 3" key="2">
    <citation type="journal article" date="2013" name="Plant Cell Physiol.">
        <title>Rice Annotation Project Database (RAP-DB): an integrative and interactive database for rice genomics.</title>
        <authorList>
            <person name="Sakai H."/>
            <person name="Lee S.S."/>
            <person name="Tanaka T."/>
            <person name="Numa H."/>
            <person name="Kim J."/>
            <person name="Kawahara Y."/>
            <person name="Wakimoto H."/>
            <person name="Yang C.C."/>
            <person name="Iwamoto M."/>
            <person name="Abe T."/>
            <person name="Yamada Y."/>
            <person name="Muto A."/>
            <person name="Inokuchi H."/>
            <person name="Ikemura T."/>
            <person name="Matsumoto T."/>
            <person name="Sasaki T."/>
            <person name="Itoh T."/>
        </authorList>
    </citation>
    <scope>NUCLEOTIDE SEQUENCE [LARGE SCALE GENOMIC DNA]</scope>
    <source>
        <strain evidence="3">cv. Nipponbare</strain>
    </source>
</reference>
<keyword evidence="1" id="KW-0812">Transmembrane</keyword>
<evidence type="ECO:0000313" key="3">
    <source>
        <dbReference type="Proteomes" id="UP000059680"/>
    </source>
</evidence>
<proteinExistence type="predicted"/>
<gene>
    <name evidence="2" type="ordered locus">Os04g0201500</name>
    <name evidence="2" type="ORF">OSNPB_040201500</name>
</gene>
<organism evidence="2 3">
    <name type="scientific">Oryza sativa subsp. japonica</name>
    <name type="common">Rice</name>
    <dbReference type="NCBI Taxonomy" id="39947"/>
    <lineage>
        <taxon>Eukaryota</taxon>
        <taxon>Viridiplantae</taxon>
        <taxon>Streptophyta</taxon>
        <taxon>Embryophyta</taxon>
        <taxon>Tracheophyta</taxon>
        <taxon>Spermatophyta</taxon>
        <taxon>Magnoliopsida</taxon>
        <taxon>Liliopsida</taxon>
        <taxon>Poales</taxon>
        <taxon>Poaceae</taxon>
        <taxon>BOP clade</taxon>
        <taxon>Oryzoideae</taxon>
        <taxon>Oryzeae</taxon>
        <taxon>Oryzinae</taxon>
        <taxon>Oryza</taxon>
        <taxon>Oryza sativa</taxon>
    </lineage>
</organism>
<dbReference type="Gramene" id="Os04t0201500-00">
    <property type="protein sequence ID" value="Os04t0201500-00"/>
    <property type="gene ID" value="Os04g0201500"/>
</dbReference>
<keyword evidence="1" id="KW-0472">Membrane</keyword>